<organism evidence="8">
    <name type="scientific">Salvia miltiorrhiza</name>
    <name type="common">Chinese sage</name>
    <dbReference type="NCBI Taxonomy" id="226208"/>
    <lineage>
        <taxon>Eukaryota</taxon>
        <taxon>Viridiplantae</taxon>
        <taxon>Streptophyta</taxon>
        <taxon>Embryophyta</taxon>
        <taxon>Tracheophyta</taxon>
        <taxon>Spermatophyta</taxon>
        <taxon>Magnoliopsida</taxon>
        <taxon>eudicotyledons</taxon>
        <taxon>Gunneridae</taxon>
        <taxon>Pentapetalae</taxon>
        <taxon>asterids</taxon>
        <taxon>lamiids</taxon>
        <taxon>Lamiales</taxon>
        <taxon>Lamiaceae</taxon>
        <taxon>Nepetoideae</taxon>
        <taxon>Mentheae</taxon>
        <taxon>Salviinae</taxon>
        <taxon>Salvia</taxon>
        <taxon>Salvia incertae sedis</taxon>
    </lineage>
</organism>
<protein>
    <submittedName>
        <fullName evidence="8">MYB-related transcription factor</fullName>
    </submittedName>
</protein>
<dbReference type="PROSITE" id="PS51294">
    <property type="entry name" value="HTH_MYB"/>
    <property type="match status" value="2"/>
</dbReference>
<comment type="subcellular location">
    <subcellularLocation>
        <location evidence="1">Nucleus</location>
    </subcellularLocation>
</comment>
<evidence type="ECO:0000256" key="1">
    <source>
        <dbReference type="ARBA" id="ARBA00004123"/>
    </source>
</evidence>
<dbReference type="SUPFAM" id="SSF46689">
    <property type="entry name" value="Homeodomain-like"/>
    <property type="match status" value="1"/>
</dbReference>
<keyword evidence="4" id="KW-0539">Nucleus</keyword>
<dbReference type="InterPro" id="IPR009057">
    <property type="entry name" value="Homeodomain-like_sf"/>
</dbReference>
<evidence type="ECO:0000313" key="8">
    <source>
        <dbReference type="EMBL" id="AGN52150.1"/>
    </source>
</evidence>
<dbReference type="FunFam" id="1.10.10.60:FF:000001">
    <property type="entry name" value="MYB-related transcription factor"/>
    <property type="match status" value="1"/>
</dbReference>
<feature type="domain" description="HTH myb-type" evidence="7">
    <location>
        <begin position="9"/>
        <end position="65"/>
    </location>
</feature>
<sequence>MVKRTYVDKNGTRKGAWTEEEDHKLRAYVERFGHSNWRLLPNSAGLNRCGKSCRLRWMNHLKPGLKRGGFTQEEKDLIEKLHHQHGNKWSAIAAELPGRTDHEIKNYWHAHHKNYRDQSKPSKSSDQELSSCSSVVTSSVAPKLSHISPLQLFILESNDSSTQQNCSNVSAITTQNSDGFHDTFWTQPFMVETDSDYDYDFRVFSPLFHT</sequence>
<evidence type="ECO:0000256" key="2">
    <source>
        <dbReference type="ARBA" id="ARBA00022737"/>
    </source>
</evidence>
<dbReference type="PANTHER" id="PTHR10641">
    <property type="entry name" value="MYB FAMILY TRANSCRIPTION FACTOR"/>
    <property type="match status" value="1"/>
</dbReference>
<accession>A0A075BMM3</accession>
<gene>
    <name evidence="8" type="primary">MYB16</name>
</gene>
<dbReference type="GO" id="GO:0003677">
    <property type="term" value="F:DNA binding"/>
    <property type="evidence" value="ECO:0007669"/>
    <property type="project" value="UniProtKB-KW"/>
</dbReference>
<proteinExistence type="predicted"/>
<dbReference type="InterPro" id="IPR001005">
    <property type="entry name" value="SANT/Myb"/>
</dbReference>
<dbReference type="PANTHER" id="PTHR10641:SF1377">
    <property type="entry name" value="MYB-RELATED PROTEIN MYB4-LIKE"/>
    <property type="match status" value="1"/>
</dbReference>
<dbReference type="Pfam" id="PF00249">
    <property type="entry name" value="Myb_DNA-binding"/>
    <property type="match status" value="2"/>
</dbReference>
<dbReference type="CDD" id="cd00167">
    <property type="entry name" value="SANT"/>
    <property type="match status" value="2"/>
</dbReference>
<evidence type="ECO:0000259" key="6">
    <source>
        <dbReference type="PROSITE" id="PS50090"/>
    </source>
</evidence>
<comment type="function">
    <text evidence="5">Transcription factor.</text>
</comment>
<dbReference type="SMART" id="SM00717">
    <property type="entry name" value="SANT"/>
    <property type="match status" value="2"/>
</dbReference>
<evidence type="ECO:0000256" key="5">
    <source>
        <dbReference type="ARBA" id="ARBA00057804"/>
    </source>
</evidence>
<dbReference type="EMBL" id="KF059480">
    <property type="protein sequence ID" value="AGN52150.1"/>
    <property type="molecule type" value="Genomic_DNA"/>
</dbReference>
<dbReference type="InterPro" id="IPR015495">
    <property type="entry name" value="Myb_TF_plants"/>
</dbReference>
<keyword evidence="2" id="KW-0677">Repeat</keyword>
<dbReference type="GO" id="GO:0005634">
    <property type="term" value="C:nucleus"/>
    <property type="evidence" value="ECO:0007669"/>
    <property type="project" value="UniProtKB-SubCell"/>
</dbReference>
<feature type="domain" description="Myb-like" evidence="6">
    <location>
        <begin position="9"/>
        <end position="61"/>
    </location>
</feature>
<feature type="domain" description="Myb-like" evidence="6">
    <location>
        <begin position="62"/>
        <end position="112"/>
    </location>
</feature>
<dbReference type="AlphaFoldDB" id="A0A075BMM3"/>
<dbReference type="PROSITE" id="PS50090">
    <property type="entry name" value="MYB_LIKE"/>
    <property type="match status" value="2"/>
</dbReference>
<feature type="domain" description="HTH myb-type" evidence="7">
    <location>
        <begin position="66"/>
        <end position="120"/>
    </location>
</feature>
<evidence type="ECO:0000259" key="7">
    <source>
        <dbReference type="PROSITE" id="PS51294"/>
    </source>
</evidence>
<dbReference type="Gene3D" id="1.10.10.60">
    <property type="entry name" value="Homeodomain-like"/>
    <property type="match status" value="2"/>
</dbReference>
<name>A0A075BMM3_SALMI</name>
<evidence type="ECO:0000256" key="4">
    <source>
        <dbReference type="ARBA" id="ARBA00023242"/>
    </source>
</evidence>
<dbReference type="InterPro" id="IPR017930">
    <property type="entry name" value="Myb_dom"/>
</dbReference>
<evidence type="ECO:0000256" key="3">
    <source>
        <dbReference type="ARBA" id="ARBA00023125"/>
    </source>
</evidence>
<dbReference type="OrthoDB" id="2143914at2759"/>
<reference evidence="8" key="1">
    <citation type="submission" date="2013-05" db="EMBL/GenBank/DDBJ databases">
        <title>Genome-wide characterization and comparative analysis of R2R3-MYB transcription factors reveals the complexity of MYB-associated regulatory networks in Salvia miltiorrhiza.</title>
        <authorList>
            <person name="Li C."/>
            <person name="Lu S."/>
        </authorList>
    </citation>
    <scope>NUCLEOTIDE SEQUENCE</scope>
</reference>
<keyword evidence="3" id="KW-0238">DNA-binding</keyword>